<dbReference type="AlphaFoldDB" id="M2PD35"/>
<dbReference type="InterPro" id="IPR000719">
    <property type="entry name" value="Prot_kinase_dom"/>
</dbReference>
<evidence type="ECO:0000313" key="3">
    <source>
        <dbReference type="EMBL" id="EMD33664.1"/>
    </source>
</evidence>
<evidence type="ECO:0000259" key="2">
    <source>
        <dbReference type="PROSITE" id="PS50011"/>
    </source>
</evidence>
<feature type="domain" description="Protein kinase" evidence="2">
    <location>
        <begin position="18"/>
        <end position="363"/>
    </location>
</feature>
<dbReference type="PROSITE" id="PS50011">
    <property type="entry name" value="PROTEIN_KINASE_DOM"/>
    <property type="match status" value="1"/>
</dbReference>
<accession>M2PD35</accession>
<dbReference type="GO" id="GO:0005524">
    <property type="term" value="F:ATP binding"/>
    <property type="evidence" value="ECO:0007669"/>
    <property type="project" value="InterPro"/>
</dbReference>
<dbReference type="SMART" id="SM00220">
    <property type="entry name" value="S_TKc"/>
    <property type="match status" value="1"/>
</dbReference>
<dbReference type="InterPro" id="IPR011009">
    <property type="entry name" value="Kinase-like_dom_sf"/>
</dbReference>
<proteinExistence type="predicted"/>
<keyword evidence="4" id="KW-1185">Reference proteome</keyword>
<dbReference type="Gene3D" id="1.10.510.10">
    <property type="entry name" value="Transferase(Phosphotransferase) domain 1"/>
    <property type="match status" value="1"/>
</dbReference>
<evidence type="ECO:0000256" key="1">
    <source>
        <dbReference type="SAM" id="MobiDB-lite"/>
    </source>
</evidence>
<organism evidence="3 4">
    <name type="scientific">Ceriporiopsis subvermispora (strain B)</name>
    <name type="common">White-rot fungus</name>
    <name type="synonym">Gelatoporia subvermispora</name>
    <dbReference type="NCBI Taxonomy" id="914234"/>
    <lineage>
        <taxon>Eukaryota</taxon>
        <taxon>Fungi</taxon>
        <taxon>Dikarya</taxon>
        <taxon>Basidiomycota</taxon>
        <taxon>Agaricomycotina</taxon>
        <taxon>Agaricomycetes</taxon>
        <taxon>Polyporales</taxon>
        <taxon>Gelatoporiaceae</taxon>
        <taxon>Gelatoporia</taxon>
    </lineage>
</organism>
<name>M2PD35_CERS8</name>
<evidence type="ECO:0000313" key="4">
    <source>
        <dbReference type="Proteomes" id="UP000016930"/>
    </source>
</evidence>
<gene>
    <name evidence="3" type="ORF">CERSUDRAFT_56685</name>
</gene>
<dbReference type="GO" id="GO:0004672">
    <property type="term" value="F:protein kinase activity"/>
    <property type="evidence" value="ECO:0007669"/>
    <property type="project" value="InterPro"/>
</dbReference>
<sequence length="386" mass="44763">MSTSQAAGRTADAGSDVSRDGARFGRLSSAEFYWRDRQRWLEAKGYLLRPRYRPGWKPSWEGTDKVWYDCEDSKGYDWPTIVDATRTSDGQQVMLKQVPRSMHPHEVEIGLYFSSEPVASDPRNHCAPIYETLQDPEDDSLQLLVMPFLRVHDDPKFQTVGEAVEFFRQVLEGLLFMHEHHVAHRDCMAKNIMMDPKPMFPDLYHPIWIDKNRSYTGKAKYYSRTERPPKYYLIDFGLSRQYDPNNLSPLELPIEGGDQSVPEFQGRKYNEASNPFLTDVYYIGNLIRQRFLLVGLLLTHVKFFGLEFINGLVADMTQEEPGLRPLMSTVVGRFDELRSRLSSYTLRRRLVRRKEGALARVFFGTKHMVITLGYIARRLPPLPQPT</sequence>
<dbReference type="OrthoDB" id="5987198at2759"/>
<feature type="region of interest" description="Disordered" evidence="1">
    <location>
        <begin position="1"/>
        <end position="20"/>
    </location>
</feature>
<reference evidence="3 4" key="1">
    <citation type="journal article" date="2012" name="Proc. Natl. Acad. Sci. U.S.A.">
        <title>Comparative genomics of Ceriporiopsis subvermispora and Phanerochaete chrysosporium provide insight into selective ligninolysis.</title>
        <authorList>
            <person name="Fernandez-Fueyo E."/>
            <person name="Ruiz-Duenas F.J."/>
            <person name="Ferreira P."/>
            <person name="Floudas D."/>
            <person name="Hibbett D.S."/>
            <person name="Canessa P."/>
            <person name="Larrondo L.F."/>
            <person name="James T.Y."/>
            <person name="Seelenfreund D."/>
            <person name="Lobos S."/>
            <person name="Polanco R."/>
            <person name="Tello M."/>
            <person name="Honda Y."/>
            <person name="Watanabe T."/>
            <person name="Watanabe T."/>
            <person name="Ryu J.S."/>
            <person name="Kubicek C.P."/>
            <person name="Schmoll M."/>
            <person name="Gaskell J."/>
            <person name="Hammel K.E."/>
            <person name="St John F.J."/>
            <person name="Vanden Wymelenberg A."/>
            <person name="Sabat G."/>
            <person name="Splinter BonDurant S."/>
            <person name="Syed K."/>
            <person name="Yadav J.S."/>
            <person name="Doddapaneni H."/>
            <person name="Subramanian V."/>
            <person name="Lavin J.L."/>
            <person name="Oguiza J.A."/>
            <person name="Perez G."/>
            <person name="Pisabarro A.G."/>
            <person name="Ramirez L."/>
            <person name="Santoyo F."/>
            <person name="Master E."/>
            <person name="Coutinho P.M."/>
            <person name="Henrissat B."/>
            <person name="Lombard V."/>
            <person name="Magnuson J.K."/>
            <person name="Kuees U."/>
            <person name="Hori C."/>
            <person name="Igarashi K."/>
            <person name="Samejima M."/>
            <person name="Held B.W."/>
            <person name="Barry K.W."/>
            <person name="LaButti K.M."/>
            <person name="Lapidus A."/>
            <person name="Lindquist E.A."/>
            <person name="Lucas S.M."/>
            <person name="Riley R."/>
            <person name="Salamov A.A."/>
            <person name="Hoffmeister D."/>
            <person name="Schwenk D."/>
            <person name="Hadar Y."/>
            <person name="Yarden O."/>
            <person name="de Vries R.P."/>
            <person name="Wiebenga A."/>
            <person name="Stenlid J."/>
            <person name="Eastwood D."/>
            <person name="Grigoriev I.V."/>
            <person name="Berka R.M."/>
            <person name="Blanchette R.A."/>
            <person name="Kersten P."/>
            <person name="Martinez A.T."/>
            <person name="Vicuna R."/>
            <person name="Cullen D."/>
        </authorList>
    </citation>
    <scope>NUCLEOTIDE SEQUENCE [LARGE SCALE GENOMIC DNA]</scope>
    <source>
        <strain evidence="3 4">B</strain>
    </source>
</reference>
<dbReference type="SUPFAM" id="SSF56112">
    <property type="entry name" value="Protein kinase-like (PK-like)"/>
    <property type="match status" value="1"/>
</dbReference>
<dbReference type="STRING" id="914234.M2PD35"/>
<protein>
    <recommendedName>
        <fullName evidence="2">Protein kinase domain-containing protein</fullName>
    </recommendedName>
</protein>
<dbReference type="EMBL" id="KB445805">
    <property type="protein sequence ID" value="EMD33664.1"/>
    <property type="molecule type" value="Genomic_DNA"/>
</dbReference>
<dbReference type="Proteomes" id="UP000016930">
    <property type="component" value="Unassembled WGS sequence"/>
</dbReference>
<dbReference type="HOGENOM" id="CLU_044121_2_1_1"/>